<accession>A0A327Y2K9</accession>
<dbReference type="OrthoDB" id="7690273at2"/>
<keyword evidence="3" id="KW-1185">Reference proteome</keyword>
<dbReference type="Pfam" id="PF10135">
    <property type="entry name" value="Rod-binding"/>
    <property type="match status" value="1"/>
</dbReference>
<proteinExistence type="predicted"/>
<feature type="domain" description="Flagellar protein FlgJ N-terminal" evidence="1">
    <location>
        <begin position="36"/>
        <end position="83"/>
    </location>
</feature>
<comment type="caution">
    <text evidence="2">The sequence shown here is derived from an EMBL/GenBank/DDBJ whole genome shotgun (WGS) entry which is preliminary data.</text>
</comment>
<dbReference type="Proteomes" id="UP000249165">
    <property type="component" value="Unassembled WGS sequence"/>
</dbReference>
<protein>
    <submittedName>
        <fullName evidence="2">Rod binding protein</fullName>
    </submittedName>
</protein>
<evidence type="ECO:0000259" key="1">
    <source>
        <dbReference type="Pfam" id="PF10135"/>
    </source>
</evidence>
<sequence length="92" mass="9746">MDISSPVGPPHPTVGTNTAALREATVALEATFLNEMLKAARFGEPRSAFGGGEGEAQFSSFLRQEHARALAENGGIGLAESIFNVMKDRIND</sequence>
<evidence type="ECO:0000313" key="2">
    <source>
        <dbReference type="EMBL" id="RAK13985.1"/>
    </source>
</evidence>
<name>A0A327Y2K9_9RHOB</name>
<reference evidence="2 3" key="1">
    <citation type="submission" date="2018-06" db="EMBL/GenBank/DDBJ databases">
        <title>Genomic Encyclopedia of Archaeal and Bacterial Type Strains, Phase II (KMG-II): from individual species to whole genera.</title>
        <authorList>
            <person name="Goeker M."/>
        </authorList>
    </citation>
    <scope>NUCLEOTIDE SEQUENCE [LARGE SCALE GENOMIC DNA]</scope>
    <source>
        <strain evidence="2 3">DSM 22011</strain>
    </source>
</reference>
<dbReference type="InterPro" id="IPR019301">
    <property type="entry name" value="Flagellar_prot_FlgJ_N"/>
</dbReference>
<dbReference type="RefSeq" id="WP_009503997.1">
    <property type="nucleotide sequence ID" value="NZ_LIGK01000031.1"/>
</dbReference>
<evidence type="ECO:0000313" key="3">
    <source>
        <dbReference type="Proteomes" id="UP000249165"/>
    </source>
</evidence>
<organism evidence="2 3">
    <name type="scientific">Salipiger aestuarii</name>
    <dbReference type="NCBI Taxonomy" id="568098"/>
    <lineage>
        <taxon>Bacteria</taxon>
        <taxon>Pseudomonadati</taxon>
        <taxon>Pseudomonadota</taxon>
        <taxon>Alphaproteobacteria</taxon>
        <taxon>Rhodobacterales</taxon>
        <taxon>Roseobacteraceae</taxon>
        <taxon>Salipiger</taxon>
    </lineage>
</organism>
<gene>
    <name evidence="2" type="ORF">ATI53_103113</name>
</gene>
<dbReference type="AlphaFoldDB" id="A0A327Y2K9"/>
<dbReference type="EMBL" id="QLMG01000031">
    <property type="protein sequence ID" value="RAK13985.1"/>
    <property type="molecule type" value="Genomic_DNA"/>
</dbReference>